<comment type="cofactor">
    <cofactor evidence="1">
        <name>FAD</name>
        <dbReference type="ChEBI" id="CHEBI:57692"/>
    </cofactor>
</comment>
<comment type="similarity">
    <text evidence="2">Belongs to the acyl-CoA dehydrogenase family.</text>
</comment>
<keyword evidence="3" id="KW-0285">Flavoprotein</keyword>
<dbReference type="Pfam" id="PF00441">
    <property type="entry name" value="Acyl-CoA_dh_1"/>
    <property type="match status" value="1"/>
</dbReference>
<dbReference type="PANTHER" id="PTHR42707">
    <property type="entry name" value="ACYL-COA DEHYDROGENASE"/>
    <property type="match status" value="1"/>
</dbReference>
<dbReference type="InterPro" id="IPR041504">
    <property type="entry name" value="AidB_N"/>
</dbReference>
<dbReference type="Gene3D" id="2.40.110.20">
    <property type="match status" value="1"/>
</dbReference>
<name>A0A6J7DJP7_9ZZZZ</name>
<feature type="domain" description="Adaptive response protein AidB N-terminal" evidence="7">
    <location>
        <begin position="34"/>
        <end position="187"/>
    </location>
</feature>
<evidence type="ECO:0000259" key="7">
    <source>
        <dbReference type="Pfam" id="PF18158"/>
    </source>
</evidence>
<dbReference type="Pfam" id="PF18158">
    <property type="entry name" value="AidB_N"/>
    <property type="match status" value="1"/>
</dbReference>
<dbReference type="InterPro" id="IPR006091">
    <property type="entry name" value="Acyl-CoA_Oxase/DH_mid-dom"/>
</dbReference>
<evidence type="ECO:0000256" key="4">
    <source>
        <dbReference type="ARBA" id="ARBA00022827"/>
    </source>
</evidence>
<dbReference type="Gene3D" id="1.20.140.10">
    <property type="entry name" value="Butyryl-CoA Dehydrogenase, subunit A, domain 3"/>
    <property type="match status" value="1"/>
</dbReference>
<dbReference type="PANTHER" id="PTHR42707:SF3">
    <property type="entry name" value="ACYL-COA DEHYDROGENASE AIDB-RELATED"/>
    <property type="match status" value="1"/>
</dbReference>
<gene>
    <name evidence="8" type="ORF">UFOPK3444_00591</name>
</gene>
<dbReference type="InterPro" id="IPR009075">
    <property type="entry name" value="AcylCo_DH/oxidase_C"/>
</dbReference>
<organism evidence="8">
    <name type="scientific">freshwater metagenome</name>
    <dbReference type="NCBI Taxonomy" id="449393"/>
    <lineage>
        <taxon>unclassified sequences</taxon>
        <taxon>metagenomes</taxon>
        <taxon>ecological metagenomes</taxon>
    </lineage>
</organism>
<accession>A0A6J7DJP7</accession>
<dbReference type="Pfam" id="PF02770">
    <property type="entry name" value="Acyl-CoA_dh_M"/>
    <property type="match status" value="1"/>
</dbReference>
<dbReference type="SUPFAM" id="SSF47203">
    <property type="entry name" value="Acyl-CoA dehydrogenase C-terminal domain-like"/>
    <property type="match status" value="1"/>
</dbReference>
<dbReference type="InterPro" id="IPR036250">
    <property type="entry name" value="AcylCo_DH-like_C"/>
</dbReference>
<feature type="domain" description="Acyl-CoA dehydrogenase/oxidase C-terminal" evidence="5">
    <location>
        <begin position="308"/>
        <end position="460"/>
    </location>
</feature>
<dbReference type="PROSITE" id="PS00073">
    <property type="entry name" value="ACYL_COA_DH_2"/>
    <property type="match status" value="1"/>
</dbReference>
<dbReference type="InterPro" id="IPR009100">
    <property type="entry name" value="AcylCoA_DH/oxidase_NM_dom_sf"/>
</dbReference>
<evidence type="ECO:0000313" key="8">
    <source>
        <dbReference type="EMBL" id="CAB4868559.1"/>
    </source>
</evidence>
<reference evidence="8" key="1">
    <citation type="submission" date="2020-05" db="EMBL/GenBank/DDBJ databases">
        <authorList>
            <person name="Chiriac C."/>
            <person name="Salcher M."/>
            <person name="Ghai R."/>
            <person name="Kavagutti S V."/>
        </authorList>
    </citation>
    <scope>NUCLEOTIDE SEQUENCE</scope>
</reference>
<feature type="domain" description="Acyl-CoA oxidase/dehydrogenase middle" evidence="6">
    <location>
        <begin position="202"/>
        <end position="297"/>
    </location>
</feature>
<dbReference type="InterPro" id="IPR006089">
    <property type="entry name" value="Acyl-CoA_DH_CS"/>
</dbReference>
<evidence type="ECO:0000259" key="5">
    <source>
        <dbReference type="Pfam" id="PF00441"/>
    </source>
</evidence>
<dbReference type="InterPro" id="IPR052904">
    <property type="entry name" value="Acyl-CoA_dehydrogenase-like"/>
</dbReference>
<evidence type="ECO:0000256" key="2">
    <source>
        <dbReference type="ARBA" id="ARBA00009347"/>
    </source>
</evidence>
<dbReference type="EMBL" id="CAFBLU010000007">
    <property type="protein sequence ID" value="CAB4868559.1"/>
    <property type="molecule type" value="Genomic_DNA"/>
</dbReference>
<dbReference type="SUPFAM" id="SSF56645">
    <property type="entry name" value="Acyl-CoA dehydrogenase NM domain-like"/>
    <property type="match status" value="1"/>
</dbReference>
<dbReference type="AlphaFoldDB" id="A0A6J7DJP7"/>
<dbReference type="Gene3D" id="6.10.250.600">
    <property type="match status" value="1"/>
</dbReference>
<evidence type="ECO:0000259" key="6">
    <source>
        <dbReference type="Pfam" id="PF02770"/>
    </source>
</evidence>
<protein>
    <submittedName>
        <fullName evidence="8">Unannotated protein</fullName>
    </submittedName>
</protein>
<evidence type="ECO:0000256" key="3">
    <source>
        <dbReference type="ARBA" id="ARBA00022630"/>
    </source>
</evidence>
<sequence>MLALTRITGMMEAMSVEKIVSAQAASDPRLVAPNQPPPLANVDLFATNLPLVESLQRSGVAAWADRCVEIGTLAGEPEVLALGALANDNPPQLKAFDRYGNRVDEVEYHPAYNDLMDIACGNGLHSLPWTEDQGGHAARAAMFMTWSQVEAGHGCPVSMTYAAVPALRATPALAAEWEPLLTRNAYDGRSLPASEKNGALAGMAMTEKQGGSDVRANLTTATPTGGPGDPWLIDGHKWFCSAPMCDIFLILAKTDEGPTCFAVPRLLGADKRNGIRIQRLKDKLGNRSNASSEIEFHGTHGWLVGESGRGIQAIIEMVNHTRLDCVLGSASGMRWALAQAAHHAAHRSAFGKVIAEQPMMQGVLADLALESEAATVLGMRLASAYDSDSEEEAKFRRIATAVGKYWVCKRQPAMVAEALEVLGGNGYAEESGLPRLYREAPLNGIWEGSGNVMCLDVLRAATREEGTLEALLTEIRLGADAVPELEAIARDSESALANPRAAEPSARLIVERLAIGLQASLLARFAPQHVADAFVTTRVRGEGGRAFGAVPAGLATDALVARATPHLG</sequence>
<dbReference type="GO" id="GO:0003995">
    <property type="term" value="F:acyl-CoA dehydrogenase activity"/>
    <property type="evidence" value="ECO:0007669"/>
    <property type="project" value="InterPro"/>
</dbReference>
<keyword evidence="4" id="KW-0274">FAD</keyword>
<proteinExistence type="inferred from homology"/>
<dbReference type="PROSITE" id="PS00072">
    <property type="entry name" value="ACYL_COA_DH_1"/>
    <property type="match status" value="1"/>
</dbReference>
<evidence type="ECO:0000256" key="1">
    <source>
        <dbReference type="ARBA" id="ARBA00001974"/>
    </source>
</evidence>